<feature type="compositionally biased region" description="Polar residues" evidence="1">
    <location>
        <begin position="9"/>
        <end position="24"/>
    </location>
</feature>
<feature type="compositionally biased region" description="Low complexity" evidence="1">
    <location>
        <begin position="26"/>
        <end position="41"/>
    </location>
</feature>
<evidence type="ECO:0000256" key="1">
    <source>
        <dbReference type="SAM" id="MobiDB-lite"/>
    </source>
</evidence>
<evidence type="ECO:0000313" key="3">
    <source>
        <dbReference type="Proteomes" id="UP000541154"/>
    </source>
</evidence>
<reference evidence="2 3" key="1">
    <citation type="submission" date="2019-04" db="EMBL/GenBank/DDBJ databases">
        <title>Aspergillus burnettii sp. nov., novel species from soil in southeast Queensland.</title>
        <authorList>
            <person name="Gilchrist C.L.M."/>
            <person name="Pitt J.I."/>
            <person name="Lange L."/>
            <person name="Lacey H.J."/>
            <person name="Vuong D."/>
            <person name="Midgley D.J."/>
            <person name="Greenfield P."/>
            <person name="Bradbury M."/>
            <person name="Lacey E."/>
            <person name="Busk P.K."/>
            <person name="Pilgaard B."/>
            <person name="Chooi Y.H."/>
            <person name="Piggott A.M."/>
        </authorList>
    </citation>
    <scope>NUCLEOTIDE SEQUENCE [LARGE SCALE GENOMIC DNA]</scope>
    <source>
        <strain evidence="2 3">FRR 5400</strain>
    </source>
</reference>
<gene>
    <name evidence="2" type="ORF">ETB97_007301</name>
</gene>
<comment type="caution">
    <text evidence="2">The sequence shown here is derived from an EMBL/GenBank/DDBJ whole genome shotgun (WGS) entry which is preliminary data.</text>
</comment>
<accession>A0A8H6E326</accession>
<dbReference type="Proteomes" id="UP000541154">
    <property type="component" value="Unassembled WGS sequence"/>
</dbReference>
<proteinExistence type="predicted"/>
<keyword evidence="3" id="KW-1185">Reference proteome</keyword>
<sequence length="322" mass="36126">MPPPPPPQSATRPDSNTTSRTMISEPSPSRTQSSVRSSQSSNAGHAIQSHLKFATSLRRKIDRQASSKLPCCEGYDTNSLPFNFDCALDPGFIFIPTDLPYFIEFELKDRQRRKIQADSGVISKRAVPTPEMYKRYQIDKGIIALDAIGGQYLPFFLKHYLLPDLPFDVSQYYSKPKEWHGAPLASIRRCLLVLGSARLRSLPVQTRLELEKLRNLYFLDNEGDSPPLDNNFLDAVTQTPSDNKRKKRKLDNTTPDKPPSPKKQQDAQQGEDGHSYNKGATTFCPILQKEVPAYWSLGPDVSTEEAVCRFAPVLAQSPESVL</sequence>
<evidence type="ECO:0000313" key="2">
    <source>
        <dbReference type="EMBL" id="KAF5856470.1"/>
    </source>
</evidence>
<dbReference type="AlphaFoldDB" id="A0A8H6E326"/>
<feature type="region of interest" description="Disordered" evidence="1">
    <location>
        <begin position="229"/>
        <end position="276"/>
    </location>
</feature>
<organism evidence="2 3">
    <name type="scientific">Petromyces alliaceus</name>
    <name type="common">Aspergillus alliaceus</name>
    <dbReference type="NCBI Taxonomy" id="209559"/>
    <lineage>
        <taxon>Eukaryota</taxon>
        <taxon>Fungi</taxon>
        <taxon>Dikarya</taxon>
        <taxon>Ascomycota</taxon>
        <taxon>Pezizomycotina</taxon>
        <taxon>Eurotiomycetes</taxon>
        <taxon>Eurotiomycetidae</taxon>
        <taxon>Eurotiales</taxon>
        <taxon>Aspergillaceae</taxon>
        <taxon>Aspergillus</taxon>
        <taxon>Aspergillus subgen. Circumdati</taxon>
    </lineage>
</organism>
<dbReference type="EMBL" id="SPNV01000317">
    <property type="protein sequence ID" value="KAF5856470.1"/>
    <property type="molecule type" value="Genomic_DNA"/>
</dbReference>
<feature type="region of interest" description="Disordered" evidence="1">
    <location>
        <begin position="1"/>
        <end position="46"/>
    </location>
</feature>
<name>A0A8H6E326_PETAA</name>
<protein>
    <submittedName>
        <fullName evidence="2">Uncharacterized protein</fullName>
    </submittedName>
</protein>